<evidence type="ECO:0000256" key="5">
    <source>
        <dbReference type="ARBA" id="ARBA00023136"/>
    </source>
</evidence>
<dbReference type="InterPro" id="IPR039426">
    <property type="entry name" value="TonB-dep_rcpt-like"/>
</dbReference>
<evidence type="ECO:0000313" key="10">
    <source>
        <dbReference type="Proteomes" id="UP000753961"/>
    </source>
</evidence>
<evidence type="ECO:0000256" key="6">
    <source>
        <dbReference type="ARBA" id="ARBA00023237"/>
    </source>
</evidence>
<dbReference type="Gene3D" id="2.40.170.20">
    <property type="entry name" value="TonB-dependent receptor, beta-barrel domain"/>
    <property type="match status" value="1"/>
</dbReference>
<dbReference type="Pfam" id="PF07715">
    <property type="entry name" value="Plug"/>
    <property type="match status" value="1"/>
</dbReference>
<dbReference type="NCBIfam" id="TIGR04057">
    <property type="entry name" value="SusC_RagA_signa"/>
    <property type="match status" value="1"/>
</dbReference>
<keyword evidence="10" id="KW-1185">Reference proteome</keyword>
<proteinExistence type="inferred from homology"/>
<dbReference type="InterPro" id="IPR023997">
    <property type="entry name" value="TonB-dep_OMP_SusC/RagA_CS"/>
</dbReference>
<evidence type="ECO:0000256" key="4">
    <source>
        <dbReference type="ARBA" id="ARBA00022692"/>
    </source>
</evidence>
<feature type="domain" description="TonB-dependent receptor plug" evidence="8">
    <location>
        <begin position="156"/>
        <end position="260"/>
    </location>
</feature>
<reference evidence="9" key="1">
    <citation type="submission" date="2021-06" db="EMBL/GenBank/DDBJ databases">
        <title>44 bacteria genomes isolated from Dapeng, Shenzhen.</title>
        <authorList>
            <person name="Zheng W."/>
            <person name="Yu S."/>
            <person name="Huang Y."/>
        </authorList>
    </citation>
    <scope>NUCLEOTIDE SEQUENCE</scope>
    <source>
        <strain evidence="9">DP5N28-2</strain>
    </source>
</reference>
<dbReference type="AlphaFoldDB" id="A0A953HN80"/>
<dbReference type="Gene3D" id="2.60.40.1120">
    <property type="entry name" value="Carboxypeptidase-like, regulatory domain"/>
    <property type="match status" value="1"/>
</dbReference>
<evidence type="ECO:0000256" key="1">
    <source>
        <dbReference type="ARBA" id="ARBA00004571"/>
    </source>
</evidence>
<sequence length="1078" mass="121179">MEKLHSGSTSVVPRLMQRRTHQVRSILKLALPVMLIFCLLSKTSAEETKETRLLKTNESLIVNDIDITGQVIDEQGEPLIGVNILVEGTGKGTSTDFEGKFTLTAVDENATLQVSYIGYQSMTVAVDGRTDITITMSEDAQTLDQVVVVGYGTQKKANLTGSVDQVSAEVLENRPLVDVSTAVQGVIPNLNITSQNGQPGASANFNIRGFTSINGGAPLILVDGVEMNPNMINVSDIESVTVLKDAGAAAIYGARAAFGVVLIQTKSGKAGATRVTFNENFSFSRPTILPDVIDNSYEQAVAINEAMFNNNGTYTFNEERLAGIKAYYDDPQNNPEFEVVNGVFNWYGYNDWEELLLRDFAPTQKHSLSVSGGNERTQFYTSVGYSKTEGLHKQRPDGYDKFNVNLSVQDQTFSWLKTRARVGFDNNQTNRLHTYKGGEEPTNSLVFSSPLNPPIRYPGDDPAYKGRYFENPGSTQLLGGRDKNRVNHILLNTGLTATANEYLSFVGDFSYNIYRNSRSRYRKRVPYLKGDFTTSYGESNNDYLDLRAYNSNYYSLNLYTQYERTFLGSLYSKGMIGFNQELDDNDWYSSRRYNMINPEQPAINLATGDQLVNGNQNQWALRGAFARLNLIWADKYLFEFNGRYDGSSRFPKDTRYGFFPSFSAGWRISQEDFLSDAGSLSNLKLRASYGSLGNQTIKFNNNELYYPYIPSMGSGRTSNFLLHDVADLLINPPGLVSPSLTWETSTTLNFGVDVGFLRDRLEANFDWYTRTTSDMLIRVSFPQVLGASAPAQNGAELETKGWELTLNWREDLRSEFKWSVRAVLSDNIAKITKYENKTGALGDYYEGQTLGEIWGFETNGIFQNEEEIGQAADQSEIGSEWKPGDIRYEDLNGDGKITTGDYTIDNPGDLKIIGNSLPRLSFGLGSDMSYQNFFVNIFFQGIGKRDYWPTVDAFWPFPTQWYQVQKHFVTDTWSEDNRDAYFSRPLARQTKNRHPQTRYLQDASYVRLKNLTVGYNLPPELISRLGMEKFSIYLSGQNLWEYSNIGKPLDPEINLGSASSRLGYPYQRTYSVGLNVTF</sequence>
<evidence type="ECO:0000256" key="7">
    <source>
        <dbReference type="PROSITE-ProRule" id="PRU01360"/>
    </source>
</evidence>
<evidence type="ECO:0000259" key="8">
    <source>
        <dbReference type="Pfam" id="PF07715"/>
    </source>
</evidence>
<comment type="similarity">
    <text evidence="7">Belongs to the TonB-dependent receptor family.</text>
</comment>
<accession>A0A953HN80</accession>
<gene>
    <name evidence="9" type="ORF">KUV50_05820</name>
</gene>
<evidence type="ECO:0000256" key="3">
    <source>
        <dbReference type="ARBA" id="ARBA00022452"/>
    </source>
</evidence>
<keyword evidence="5 7" id="KW-0472">Membrane</keyword>
<keyword evidence="9" id="KW-0675">Receptor</keyword>
<dbReference type="InterPro" id="IPR012910">
    <property type="entry name" value="Plug_dom"/>
</dbReference>
<evidence type="ECO:0000256" key="2">
    <source>
        <dbReference type="ARBA" id="ARBA00022448"/>
    </source>
</evidence>
<dbReference type="RefSeq" id="WP_222579156.1">
    <property type="nucleotide sequence ID" value="NZ_JAHVHU010000005.1"/>
</dbReference>
<keyword evidence="2 7" id="KW-0813">Transport</keyword>
<dbReference type="SUPFAM" id="SSF49464">
    <property type="entry name" value="Carboxypeptidase regulatory domain-like"/>
    <property type="match status" value="1"/>
</dbReference>
<organism evidence="9 10">
    <name type="scientific">Membranihabitans marinus</name>
    <dbReference type="NCBI Taxonomy" id="1227546"/>
    <lineage>
        <taxon>Bacteria</taxon>
        <taxon>Pseudomonadati</taxon>
        <taxon>Bacteroidota</taxon>
        <taxon>Saprospiria</taxon>
        <taxon>Saprospirales</taxon>
        <taxon>Saprospiraceae</taxon>
        <taxon>Membranihabitans</taxon>
    </lineage>
</organism>
<name>A0A953HN80_9BACT</name>
<dbReference type="InterPro" id="IPR036942">
    <property type="entry name" value="Beta-barrel_TonB_sf"/>
</dbReference>
<dbReference type="PROSITE" id="PS52016">
    <property type="entry name" value="TONB_DEPENDENT_REC_3"/>
    <property type="match status" value="1"/>
</dbReference>
<dbReference type="InterPro" id="IPR023996">
    <property type="entry name" value="TonB-dep_OMP_SusC/RagA"/>
</dbReference>
<dbReference type="EMBL" id="JAHVHU010000005">
    <property type="protein sequence ID" value="MBY5957638.1"/>
    <property type="molecule type" value="Genomic_DNA"/>
</dbReference>
<comment type="caution">
    <text evidence="9">The sequence shown here is derived from an EMBL/GenBank/DDBJ whole genome shotgun (WGS) entry which is preliminary data.</text>
</comment>
<comment type="subcellular location">
    <subcellularLocation>
        <location evidence="1 7">Cell outer membrane</location>
        <topology evidence="1 7">Multi-pass membrane protein</topology>
    </subcellularLocation>
</comment>
<dbReference type="NCBIfam" id="TIGR04056">
    <property type="entry name" value="OMP_RagA_SusC"/>
    <property type="match status" value="1"/>
</dbReference>
<dbReference type="Gene3D" id="2.170.130.10">
    <property type="entry name" value="TonB-dependent receptor, plug domain"/>
    <property type="match status" value="1"/>
</dbReference>
<dbReference type="InterPro" id="IPR008969">
    <property type="entry name" value="CarboxyPept-like_regulatory"/>
</dbReference>
<dbReference type="Pfam" id="PF13715">
    <property type="entry name" value="CarbopepD_reg_2"/>
    <property type="match status" value="1"/>
</dbReference>
<keyword evidence="4 7" id="KW-0812">Transmembrane</keyword>
<protein>
    <submittedName>
        <fullName evidence="9">TonB-dependent receptor</fullName>
    </submittedName>
</protein>
<keyword evidence="3 7" id="KW-1134">Transmembrane beta strand</keyword>
<dbReference type="FunFam" id="2.60.40.1120:FF:000003">
    <property type="entry name" value="Outer membrane protein Omp121"/>
    <property type="match status" value="1"/>
</dbReference>
<dbReference type="InterPro" id="IPR037066">
    <property type="entry name" value="Plug_dom_sf"/>
</dbReference>
<keyword evidence="6 7" id="KW-0998">Cell outer membrane</keyword>
<dbReference type="SUPFAM" id="SSF56935">
    <property type="entry name" value="Porins"/>
    <property type="match status" value="1"/>
</dbReference>
<dbReference type="GO" id="GO:0009279">
    <property type="term" value="C:cell outer membrane"/>
    <property type="evidence" value="ECO:0007669"/>
    <property type="project" value="UniProtKB-SubCell"/>
</dbReference>
<evidence type="ECO:0000313" key="9">
    <source>
        <dbReference type="EMBL" id="MBY5957638.1"/>
    </source>
</evidence>
<dbReference type="Proteomes" id="UP000753961">
    <property type="component" value="Unassembled WGS sequence"/>
</dbReference>